<dbReference type="SMART" id="SM00387">
    <property type="entry name" value="HATPase_c"/>
    <property type="match status" value="1"/>
</dbReference>
<keyword evidence="7" id="KW-0547">Nucleotide-binding</keyword>
<evidence type="ECO:0000256" key="2">
    <source>
        <dbReference type="ARBA" id="ARBA00004236"/>
    </source>
</evidence>
<keyword evidence="11 12" id="KW-0472">Membrane</keyword>
<keyword evidence="4" id="KW-1003">Cell membrane</keyword>
<dbReference type="InterPro" id="IPR003661">
    <property type="entry name" value="HisK_dim/P_dom"/>
</dbReference>
<organism evidence="14 15">
    <name type="scientific">Hanamia caeni</name>
    <dbReference type="NCBI Taxonomy" id="2294116"/>
    <lineage>
        <taxon>Bacteria</taxon>
        <taxon>Pseudomonadati</taxon>
        <taxon>Bacteroidota</taxon>
        <taxon>Chitinophagia</taxon>
        <taxon>Chitinophagales</taxon>
        <taxon>Chitinophagaceae</taxon>
        <taxon>Hanamia</taxon>
    </lineage>
</organism>
<feature type="transmembrane region" description="Helical" evidence="12">
    <location>
        <begin position="177"/>
        <end position="203"/>
    </location>
</feature>
<keyword evidence="9" id="KW-0067">ATP-binding</keyword>
<dbReference type="InterPro" id="IPR005467">
    <property type="entry name" value="His_kinase_dom"/>
</dbReference>
<dbReference type="PROSITE" id="PS50109">
    <property type="entry name" value="HIS_KIN"/>
    <property type="match status" value="1"/>
</dbReference>
<dbReference type="Proteomes" id="UP000267223">
    <property type="component" value="Unassembled WGS sequence"/>
</dbReference>
<dbReference type="AlphaFoldDB" id="A0A3M9N2S8"/>
<gene>
    <name evidence="14" type="ORF">EFY79_20860</name>
</gene>
<dbReference type="CDD" id="cd00075">
    <property type="entry name" value="HATPase"/>
    <property type="match status" value="1"/>
</dbReference>
<dbReference type="SUPFAM" id="SSF55874">
    <property type="entry name" value="ATPase domain of HSP90 chaperone/DNA topoisomerase II/histidine kinase"/>
    <property type="match status" value="1"/>
</dbReference>
<keyword evidence="6" id="KW-0808">Transferase</keyword>
<evidence type="ECO:0000256" key="6">
    <source>
        <dbReference type="ARBA" id="ARBA00022679"/>
    </source>
</evidence>
<dbReference type="FunFam" id="3.30.565.10:FF:000023">
    <property type="entry name" value="PAS domain-containing sensor histidine kinase"/>
    <property type="match status" value="1"/>
</dbReference>
<protein>
    <recommendedName>
        <fullName evidence="3">histidine kinase</fullName>
        <ecNumber evidence="3">2.7.13.3</ecNumber>
    </recommendedName>
</protein>
<dbReference type="Pfam" id="PF00512">
    <property type="entry name" value="HisKA"/>
    <property type="match status" value="1"/>
</dbReference>
<dbReference type="InterPro" id="IPR036890">
    <property type="entry name" value="HATPase_C_sf"/>
</dbReference>
<dbReference type="GO" id="GO:0005524">
    <property type="term" value="F:ATP binding"/>
    <property type="evidence" value="ECO:0007669"/>
    <property type="project" value="UniProtKB-KW"/>
</dbReference>
<keyword evidence="5" id="KW-0597">Phosphoprotein</keyword>
<dbReference type="InterPro" id="IPR050351">
    <property type="entry name" value="BphY/WalK/GraS-like"/>
</dbReference>
<proteinExistence type="predicted"/>
<accession>A0A3M9N2S8</accession>
<dbReference type="EMBL" id="RJJR01000029">
    <property type="protein sequence ID" value="RNI32094.1"/>
    <property type="molecule type" value="Genomic_DNA"/>
</dbReference>
<dbReference type="GO" id="GO:0000155">
    <property type="term" value="F:phosphorelay sensor kinase activity"/>
    <property type="evidence" value="ECO:0007669"/>
    <property type="project" value="InterPro"/>
</dbReference>
<dbReference type="Gene3D" id="1.10.287.130">
    <property type="match status" value="1"/>
</dbReference>
<dbReference type="PRINTS" id="PR00344">
    <property type="entry name" value="BCTRLSENSOR"/>
</dbReference>
<dbReference type="GO" id="GO:0005886">
    <property type="term" value="C:plasma membrane"/>
    <property type="evidence" value="ECO:0007669"/>
    <property type="project" value="UniProtKB-SubCell"/>
</dbReference>
<dbReference type="SMART" id="SM00388">
    <property type="entry name" value="HisKA"/>
    <property type="match status" value="1"/>
</dbReference>
<keyword evidence="12" id="KW-1133">Transmembrane helix</keyword>
<keyword evidence="10" id="KW-0902">Two-component regulatory system</keyword>
<name>A0A3M9N2S8_9BACT</name>
<evidence type="ECO:0000256" key="10">
    <source>
        <dbReference type="ARBA" id="ARBA00023012"/>
    </source>
</evidence>
<dbReference type="InterPro" id="IPR004358">
    <property type="entry name" value="Sig_transdc_His_kin-like_C"/>
</dbReference>
<evidence type="ECO:0000259" key="13">
    <source>
        <dbReference type="PROSITE" id="PS50109"/>
    </source>
</evidence>
<dbReference type="SUPFAM" id="SSF47384">
    <property type="entry name" value="Homodimeric domain of signal transducing histidine kinase"/>
    <property type="match status" value="1"/>
</dbReference>
<evidence type="ECO:0000256" key="11">
    <source>
        <dbReference type="ARBA" id="ARBA00023136"/>
    </source>
</evidence>
<evidence type="ECO:0000256" key="9">
    <source>
        <dbReference type="ARBA" id="ARBA00022840"/>
    </source>
</evidence>
<dbReference type="GO" id="GO:0016036">
    <property type="term" value="P:cellular response to phosphate starvation"/>
    <property type="evidence" value="ECO:0007669"/>
    <property type="project" value="TreeGrafter"/>
</dbReference>
<dbReference type="EC" id="2.7.13.3" evidence="3"/>
<keyword evidence="15" id="KW-1185">Reference proteome</keyword>
<evidence type="ECO:0000256" key="3">
    <source>
        <dbReference type="ARBA" id="ARBA00012438"/>
    </source>
</evidence>
<dbReference type="RefSeq" id="WP_123122706.1">
    <property type="nucleotide sequence ID" value="NZ_RJJR01000029.1"/>
</dbReference>
<evidence type="ECO:0000256" key="12">
    <source>
        <dbReference type="SAM" id="Phobius"/>
    </source>
</evidence>
<dbReference type="InterPro" id="IPR003594">
    <property type="entry name" value="HATPase_dom"/>
</dbReference>
<dbReference type="Gene3D" id="3.30.565.10">
    <property type="entry name" value="Histidine kinase-like ATPase, C-terminal domain"/>
    <property type="match status" value="1"/>
</dbReference>
<dbReference type="Pfam" id="PF02518">
    <property type="entry name" value="HATPase_c"/>
    <property type="match status" value="1"/>
</dbReference>
<evidence type="ECO:0000256" key="5">
    <source>
        <dbReference type="ARBA" id="ARBA00022553"/>
    </source>
</evidence>
<evidence type="ECO:0000256" key="1">
    <source>
        <dbReference type="ARBA" id="ARBA00000085"/>
    </source>
</evidence>
<comment type="catalytic activity">
    <reaction evidence="1">
        <text>ATP + protein L-histidine = ADP + protein N-phospho-L-histidine.</text>
        <dbReference type="EC" id="2.7.13.3"/>
    </reaction>
</comment>
<evidence type="ECO:0000313" key="15">
    <source>
        <dbReference type="Proteomes" id="UP000267223"/>
    </source>
</evidence>
<feature type="domain" description="Histidine kinase" evidence="13">
    <location>
        <begin position="218"/>
        <end position="437"/>
    </location>
</feature>
<dbReference type="OrthoDB" id="9804645at2"/>
<reference evidence="14 15" key="1">
    <citation type="submission" date="2018-11" db="EMBL/GenBank/DDBJ databases">
        <title>Draft genome sequence of Ferruginibacter sp. BO-59.</title>
        <authorList>
            <person name="Im W.T."/>
        </authorList>
    </citation>
    <scope>NUCLEOTIDE SEQUENCE [LARGE SCALE GENOMIC DNA]</scope>
    <source>
        <strain evidence="14 15">BO-59</strain>
    </source>
</reference>
<evidence type="ECO:0000256" key="7">
    <source>
        <dbReference type="ARBA" id="ARBA00022741"/>
    </source>
</evidence>
<dbReference type="InterPro" id="IPR036097">
    <property type="entry name" value="HisK_dim/P_sf"/>
</dbReference>
<feature type="transmembrane region" description="Helical" evidence="12">
    <location>
        <begin position="7"/>
        <end position="27"/>
    </location>
</feature>
<keyword evidence="12" id="KW-0812">Transmembrane</keyword>
<dbReference type="CDD" id="cd00082">
    <property type="entry name" value="HisKA"/>
    <property type="match status" value="1"/>
</dbReference>
<dbReference type="PANTHER" id="PTHR45453">
    <property type="entry name" value="PHOSPHATE REGULON SENSOR PROTEIN PHOR"/>
    <property type="match status" value="1"/>
</dbReference>
<comment type="caution">
    <text evidence="14">The sequence shown here is derived from an EMBL/GenBank/DDBJ whole genome shotgun (WGS) entry which is preliminary data.</text>
</comment>
<sequence length="445" mass="50351">MKKIFPIITVLVFVSLLGIIFFQVVWIKQALQDKELQFEEAIKMVTVQSARDLEDENAKLSQLGNRKNADLLFPLQVFPSTIAHNFSLQEVGTIINKEFERNNIRDLNFEFAVTTTSMIGDDLQSKNFYTAYSDTINNRSFIFPLSSGSTSFASGLAPQELLIVVVPHVKNLVWKQMVWMLIGAVIFTVVIFAAFFITIRALLRQKKLSEIKTDFINNMTHEFKTPIATISLAVDALKNEKVINDKSKMEYFSAIIKDENKRMNKQVETILEAALMEKQEVRLNLVPLHAHDLIMSAINNIQLPVKEKNGTLETDFKATCDLILADDVHFTNIINNLLDNAVKYSKDDLKIKVSTSNFNSHFRIKIEDNGIGMNKETLSRVFEKFYRAHTGNIHNIKGFGLGLSYVKSIVDAHHGKIKAESTPGKGSCFTLDFSVIKKPSETTFS</sequence>
<keyword evidence="8 14" id="KW-0418">Kinase</keyword>
<dbReference type="GO" id="GO:0004721">
    <property type="term" value="F:phosphoprotein phosphatase activity"/>
    <property type="evidence" value="ECO:0007669"/>
    <property type="project" value="TreeGrafter"/>
</dbReference>
<evidence type="ECO:0000313" key="14">
    <source>
        <dbReference type="EMBL" id="RNI32094.1"/>
    </source>
</evidence>
<evidence type="ECO:0000256" key="4">
    <source>
        <dbReference type="ARBA" id="ARBA00022475"/>
    </source>
</evidence>
<evidence type="ECO:0000256" key="8">
    <source>
        <dbReference type="ARBA" id="ARBA00022777"/>
    </source>
</evidence>
<dbReference type="PANTHER" id="PTHR45453:SF1">
    <property type="entry name" value="PHOSPHATE REGULON SENSOR PROTEIN PHOR"/>
    <property type="match status" value="1"/>
</dbReference>
<comment type="subcellular location">
    <subcellularLocation>
        <location evidence="2">Cell membrane</location>
    </subcellularLocation>
</comment>